<feature type="compositionally biased region" description="Basic and acidic residues" evidence="1">
    <location>
        <begin position="25"/>
        <end position="37"/>
    </location>
</feature>
<reference evidence="2" key="4">
    <citation type="submission" date="2025-09" db="UniProtKB">
        <authorList>
            <consortium name="Ensembl"/>
        </authorList>
    </citation>
    <scope>IDENTIFICATION</scope>
    <source>
        <strain evidence="2">17573</strain>
    </source>
</reference>
<dbReference type="Bgee" id="ENSMMUG00000055760">
    <property type="expression patterns" value="Expressed in primary visual cortex and 2 other cell types or tissues"/>
</dbReference>
<evidence type="ECO:0000313" key="2">
    <source>
        <dbReference type="Ensembl" id="ENSMMUP00000075137.1"/>
    </source>
</evidence>
<dbReference type="Proteomes" id="UP000006718">
    <property type="component" value="Chromosome 1"/>
</dbReference>
<feature type="compositionally biased region" description="Basic residues" evidence="1">
    <location>
        <begin position="92"/>
        <end position="104"/>
    </location>
</feature>
<keyword evidence="3" id="KW-1185">Reference proteome</keyword>
<dbReference type="GeneTree" id="ENSGT01130000278632"/>
<dbReference type="InParanoid" id="A0A5F8ACN5"/>
<dbReference type="VEuPathDB" id="HostDB:ENSMMUG00000055760"/>
<feature type="region of interest" description="Disordered" evidence="1">
    <location>
        <begin position="60"/>
        <end position="111"/>
    </location>
</feature>
<dbReference type="OMA" id="KISLAWW"/>
<feature type="compositionally biased region" description="Basic and acidic residues" evidence="1">
    <location>
        <begin position="61"/>
        <end position="73"/>
    </location>
</feature>
<name>A0A5F8ACN5_MACMU</name>
<reference evidence="2" key="2">
    <citation type="submission" date="2019-01" db="EMBL/GenBank/DDBJ databases">
        <authorList>
            <person name="Graves T."/>
            <person name="Eichler E.E."/>
            <person name="Wilson R.K."/>
        </authorList>
    </citation>
    <scope>NUCLEOTIDE SEQUENCE [LARGE SCALE GENOMIC DNA]</scope>
    <source>
        <strain evidence="2">17573</strain>
    </source>
</reference>
<sequence length="111" mass="12076">MDGPSVVAHACNPRTLGGRGGRITRSGDRDHPDEHGKTPSLLKIQKISLAWWRAPVVPATREAEAGEWREPGRRSLQGAEMAPLHSSLGNRARLHPKKKKKKPAGRGGSHL</sequence>
<dbReference type="AlphaFoldDB" id="A0A5F8ACN5"/>
<evidence type="ECO:0000313" key="3">
    <source>
        <dbReference type="Proteomes" id="UP000006718"/>
    </source>
</evidence>
<accession>A0A5F8ACN5</accession>
<reference evidence="2" key="3">
    <citation type="submission" date="2025-08" db="UniProtKB">
        <authorList>
            <consortium name="Ensembl"/>
        </authorList>
    </citation>
    <scope>IDENTIFICATION</scope>
    <source>
        <strain evidence="2">17573</strain>
    </source>
</reference>
<feature type="region of interest" description="Disordered" evidence="1">
    <location>
        <begin position="1"/>
        <end position="41"/>
    </location>
</feature>
<dbReference type="PaxDb" id="9544-ENSMMUP00000005117"/>
<reference evidence="3" key="1">
    <citation type="journal article" date="2007" name="Science">
        <title>Evolutionary and biomedical insights from the rhesus macaque genome.</title>
        <authorList>
            <person name="Gibbs R.A."/>
            <person name="Rogers J."/>
            <person name="Katze M.G."/>
            <person name="Bumgarner R."/>
            <person name="Weinstock G.M."/>
            <person name="Mardis E.R."/>
            <person name="Remington K.A."/>
            <person name="Strausberg R.L."/>
            <person name="Venter J.C."/>
            <person name="Wilson R.K."/>
            <person name="Batzer M.A."/>
            <person name="Bustamante C.D."/>
            <person name="Eichler E.E."/>
            <person name="Hahn M.W."/>
            <person name="Hardison R.C."/>
            <person name="Makova K.D."/>
            <person name="Miller W."/>
            <person name="Milosavljevic A."/>
            <person name="Palermo R.E."/>
            <person name="Siepel A."/>
            <person name="Sikela J.M."/>
            <person name="Attaway T."/>
            <person name="Bell S."/>
            <person name="Bernard K.E."/>
            <person name="Buhay C.J."/>
            <person name="Chandrabose M.N."/>
            <person name="Dao M."/>
            <person name="Davis C."/>
            <person name="Delehaunty K.D."/>
            <person name="Ding Y."/>
            <person name="Dinh H.H."/>
            <person name="Dugan-Rocha S."/>
            <person name="Fulton L.A."/>
            <person name="Gabisi R.A."/>
            <person name="Garner T.T."/>
            <person name="Godfrey J."/>
            <person name="Hawes A.C."/>
            <person name="Hernandez J."/>
            <person name="Hines S."/>
            <person name="Holder M."/>
            <person name="Hume J."/>
            <person name="Jhangiani S.N."/>
            <person name="Joshi V."/>
            <person name="Khan Z.M."/>
            <person name="Kirkness E.F."/>
            <person name="Cree A."/>
            <person name="Fowler R.G."/>
            <person name="Lee S."/>
            <person name="Lewis L.R."/>
            <person name="Li Z."/>
            <person name="Liu Y.-S."/>
            <person name="Moore S.M."/>
            <person name="Muzny D."/>
            <person name="Nazareth L.V."/>
            <person name="Ngo D.N."/>
            <person name="Okwuonu G.O."/>
            <person name="Pai G."/>
            <person name="Parker D."/>
            <person name="Paul H.A."/>
            <person name="Pfannkoch C."/>
            <person name="Pohl C.S."/>
            <person name="Rogers Y.-H.C."/>
            <person name="Ruiz S.J."/>
            <person name="Sabo A."/>
            <person name="Santibanez J."/>
            <person name="Schneider B.W."/>
            <person name="Smith S.M."/>
            <person name="Sodergren E."/>
            <person name="Svatek A.F."/>
            <person name="Utterback T.R."/>
            <person name="Vattathil S."/>
            <person name="Warren W."/>
            <person name="White C.S."/>
            <person name="Chinwalla A.T."/>
            <person name="Feng Y."/>
            <person name="Halpern A.L."/>
            <person name="Hillier L.W."/>
            <person name="Huang X."/>
            <person name="Minx P."/>
            <person name="Nelson J.O."/>
            <person name="Pepin K.H."/>
            <person name="Qin X."/>
            <person name="Sutton G.G."/>
            <person name="Venter E."/>
            <person name="Walenz B.P."/>
            <person name="Wallis J.W."/>
            <person name="Worley K.C."/>
            <person name="Yang S.-P."/>
            <person name="Jones S.M."/>
            <person name="Marra M.A."/>
            <person name="Rocchi M."/>
            <person name="Schein J.E."/>
            <person name="Baertsch R."/>
            <person name="Clarke L."/>
            <person name="Csuros M."/>
            <person name="Glasscock J."/>
            <person name="Harris R.A."/>
            <person name="Havlak P."/>
            <person name="Jackson A.R."/>
            <person name="Jiang H."/>
            <person name="Liu Y."/>
            <person name="Messina D.N."/>
            <person name="Shen Y."/>
            <person name="Song H.X.-Z."/>
            <person name="Wylie T."/>
            <person name="Zhang L."/>
            <person name="Birney E."/>
            <person name="Han K."/>
            <person name="Konkel M.K."/>
            <person name="Lee J."/>
            <person name="Smit A.F.A."/>
            <person name="Ullmer B."/>
            <person name="Wang H."/>
            <person name="Xing J."/>
            <person name="Burhans R."/>
            <person name="Cheng Z."/>
            <person name="Karro J.E."/>
            <person name="Ma J."/>
            <person name="Raney B."/>
            <person name="She X."/>
            <person name="Cox M.J."/>
            <person name="Demuth J.P."/>
            <person name="Dumas L.J."/>
            <person name="Han S.-G."/>
            <person name="Hopkins J."/>
            <person name="Karimpour-Fard A."/>
            <person name="Kim Y.H."/>
            <person name="Pollack J.R."/>
            <person name="Vinar T."/>
            <person name="Addo-Quaye C."/>
            <person name="Degenhardt J."/>
            <person name="Denby A."/>
            <person name="Hubisz M.J."/>
            <person name="Indap A."/>
            <person name="Kosiol C."/>
            <person name="Lahn B.T."/>
            <person name="Lawson H.A."/>
            <person name="Marklein A."/>
            <person name="Nielsen R."/>
            <person name="Vallender E.J."/>
            <person name="Clark A.G."/>
            <person name="Ferguson B."/>
            <person name="Hernandez R.D."/>
            <person name="Hirani K."/>
            <person name="Kehrer-Sawatzki H."/>
            <person name="Kolb J."/>
            <person name="Patil S."/>
            <person name="Pu L.-L."/>
            <person name="Ren Y."/>
            <person name="Smith D.G."/>
            <person name="Wheeler D.A."/>
            <person name="Schenck I."/>
            <person name="Ball E.V."/>
            <person name="Chen R."/>
            <person name="Cooper D.N."/>
            <person name="Giardine B."/>
            <person name="Hsu F."/>
            <person name="Kent W.J."/>
            <person name="Lesk A."/>
            <person name="Nelson D.L."/>
            <person name="O'brien W.E."/>
            <person name="Pruefer K."/>
            <person name="Stenson P.D."/>
            <person name="Wallace J.C."/>
            <person name="Ke H."/>
            <person name="Liu X.-M."/>
            <person name="Wang P."/>
            <person name="Xiang A.P."/>
            <person name="Yang F."/>
            <person name="Barber G.P."/>
            <person name="Haussler D."/>
            <person name="Karolchik D."/>
            <person name="Kern A.D."/>
            <person name="Kuhn R.M."/>
            <person name="Smith K.E."/>
            <person name="Zwieg A.S."/>
        </authorList>
    </citation>
    <scope>NUCLEOTIDE SEQUENCE [LARGE SCALE GENOMIC DNA]</scope>
    <source>
        <strain evidence="3">17573</strain>
    </source>
</reference>
<evidence type="ECO:0000256" key="1">
    <source>
        <dbReference type="SAM" id="MobiDB-lite"/>
    </source>
</evidence>
<protein>
    <submittedName>
        <fullName evidence="2">Uncharacterized protein</fullName>
    </submittedName>
</protein>
<dbReference type="Ensembl" id="ENSMMUT00000080966.1">
    <property type="protein sequence ID" value="ENSMMUP00000075137.1"/>
    <property type="gene ID" value="ENSMMUG00000055760.1"/>
</dbReference>
<organism evidence="2 3">
    <name type="scientific">Macaca mulatta</name>
    <name type="common">Rhesus macaque</name>
    <dbReference type="NCBI Taxonomy" id="9544"/>
    <lineage>
        <taxon>Eukaryota</taxon>
        <taxon>Metazoa</taxon>
        <taxon>Chordata</taxon>
        <taxon>Craniata</taxon>
        <taxon>Vertebrata</taxon>
        <taxon>Euteleostomi</taxon>
        <taxon>Mammalia</taxon>
        <taxon>Eutheria</taxon>
        <taxon>Euarchontoglires</taxon>
        <taxon>Primates</taxon>
        <taxon>Haplorrhini</taxon>
        <taxon>Catarrhini</taxon>
        <taxon>Cercopithecidae</taxon>
        <taxon>Cercopithecinae</taxon>
        <taxon>Macaca</taxon>
    </lineage>
</organism>
<proteinExistence type="predicted"/>